<keyword evidence="9" id="KW-1185">Reference proteome</keyword>
<dbReference type="InterPro" id="IPR028281">
    <property type="entry name" value="Sirohaem_synthase_central"/>
</dbReference>
<dbReference type="GO" id="GO:0043115">
    <property type="term" value="F:precorrin-2 dehydrogenase activity"/>
    <property type="evidence" value="ECO:0007669"/>
    <property type="project" value="UniProtKB-EC"/>
</dbReference>
<dbReference type="Pfam" id="PF13241">
    <property type="entry name" value="NAD_binding_7"/>
    <property type="match status" value="1"/>
</dbReference>
<sequence>MFYPLMINIQNKLVIVVGGGKVALRKVEKVLEFQGMVRVVSPEYIDNFKDLKNRFSERLEIIDDKYKDDYIKDAFLVIGATSNKDVNENIRKYCKENSILCNIVDNIAISDFIVPSSIKRGSLVIAVSTIGKSPTLASKIKKELEKVYSHEYEEYIDLLGEARDLILKNYDDEAEKRKILKQIIDMPIQKLKRFIDDERRKGE</sequence>
<organism evidence="8 9">
    <name type="scientific">Clostridium bovifaecis</name>
    <dbReference type="NCBI Taxonomy" id="2184719"/>
    <lineage>
        <taxon>Bacteria</taxon>
        <taxon>Bacillati</taxon>
        <taxon>Bacillota</taxon>
        <taxon>Clostridia</taxon>
        <taxon>Eubacteriales</taxon>
        <taxon>Clostridiaceae</taxon>
        <taxon>Clostridium</taxon>
    </lineage>
</organism>
<dbReference type="PANTHER" id="PTHR35330:SF1">
    <property type="entry name" value="SIROHEME BIOSYNTHESIS PROTEIN MET8"/>
    <property type="match status" value="1"/>
</dbReference>
<dbReference type="SUPFAM" id="SSF51735">
    <property type="entry name" value="NAD(P)-binding Rossmann-fold domains"/>
    <property type="match status" value="1"/>
</dbReference>
<evidence type="ECO:0000256" key="1">
    <source>
        <dbReference type="ARBA" id="ARBA00005010"/>
    </source>
</evidence>
<proteinExistence type="predicted"/>
<dbReference type="Proteomes" id="UP000422764">
    <property type="component" value="Chromosome"/>
</dbReference>
<dbReference type="GO" id="GO:0019354">
    <property type="term" value="P:siroheme biosynthetic process"/>
    <property type="evidence" value="ECO:0007669"/>
    <property type="project" value="UniProtKB-UniPathway"/>
</dbReference>
<dbReference type="AlphaFoldDB" id="A0A6I6EU05"/>
<evidence type="ECO:0000256" key="4">
    <source>
        <dbReference type="ARBA" id="ARBA00023027"/>
    </source>
</evidence>
<feature type="domain" description="Siroheme synthase central" evidence="7">
    <location>
        <begin position="120"/>
        <end position="146"/>
    </location>
</feature>
<accession>A0A6I6EU05</accession>
<gene>
    <name evidence="8" type="ORF">GOM49_03595</name>
</gene>
<keyword evidence="3" id="KW-0560">Oxidoreductase</keyword>
<dbReference type="NCBIfam" id="TIGR01470">
    <property type="entry name" value="cysG_Nterm"/>
    <property type="match status" value="1"/>
</dbReference>
<name>A0A6I6EU05_9CLOT</name>
<dbReference type="EMBL" id="CP046522">
    <property type="protein sequence ID" value="QGU94316.1"/>
    <property type="molecule type" value="Genomic_DNA"/>
</dbReference>
<evidence type="ECO:0000259" key="7">
    <source>
        <dbReference type="Pfam" id="PF14824"/>
    </source>
</evidence>
<dbReference type="InterPro" id="IPR042518">
    <property type="entry name" value="SirC_C"/>
</dbReference>
<dbReference type="InterPro" id="IPR036291">
    <property type="entry name" value="NAD(P)-bd_dom_sf"/>
</dbReference>
<dbReference type="InterPro" id="IPR028161">
    <property type="entry name" value="Met8-like"/>
</dbReference>
<dbReference type="GO" id="GO:0004325">
    <property type="term" value="F:ferrochelatase activity"/>
    <property type="evidence" value="ECO:0007669"/>
    <property type="project" value="InterPro"/>
</dbReference>
<dbReference type="Gene3D" id="3.40.50.720">
    <property type="entry name" value="NAD(P)-binding Rossmann-like Domain"/>
    <property type="match status" value="1"/>
</dbReference>
<evidence type="ECO:0000313" key="9">
    <source>
        <dbReference type="Proteomes" id="UP000422764"/>
    </source>
</evidence>
<dbReference type="SUPFAM" id="SSF75615">
    <property type="entry name" value="Siroheme synthase middle domains-like"/>
    <property type="match status" value="1"/>
</dbReference>
<evidence type="ECO:0000313" key="8">
    <source>
        <dbReference type="EMBL" id="QGU94316.1"/>
    </source>
</evidence>
<evidence type="ECO:0000256" key="2">
    <source>
        <dbReference type="ARBA" id="ARBA00012400"/>
    </source>
</evidence>
<dbReference type="Gene3D" id="1.10.8.610">
    <property type="entry name" value="SirC, precorrin-2 dehydrogenase, C-terminal helical domain-like"/>
    <property type="match status" value="1"/>
</dbReference>
<dbReference type="Pfam" id="PF14824">
    <property type="entry name" value="Sirohm_synth_M"/>
    <property type="match status" value="1"/>
</dbReference>
<dbReference type="UniPathway" id="UPA00262">
    <property type="reaction ID" value="UER00222"/>
</dbReference>
<dbReference type="PANTHER" id="PTHR35330">
    <property type="entry name" value="SIROHEME BIOSYNTHESIS PROTEIN MET8"/>
    <property type="match status" value="1"/>
</dbReference>
<keyword evidence="4" id="KW-0520">NAD</keyword>
<evidence type="ECO:0000256" key="5">
    <source>
        <dbReference type="ARBA" id="ARBA00023244"/>
    </source>
</evidence>
<protein>
    <recommendedName>
        <fullName evidence="2">precorrin-2 dehydrogenase</fullName>
        <ecNumber evidence="2">1.3.1.76</ecNumber>
    </recommendedName>
</protein>
<dbReference type="InterPro" id="IPR006367">
    <property type="entry name" value="Sirohaem_synthase_N"/>
</dbReference>
<dbReference type="EC" id="1.3.1.76" evidence="2"/>
<evidence type="ECO:0000256" key="6">
    <source>
        <dbReference type="ARBA" id="ARBA00047561"/>
    </source>
</evidence>
<comment type="catalytic activity">
    <reaction evidence="6">
        <text>precorrin-2 + NAD(+) = sirohydrochlorin + NADH + 2 H(+)</text>
        <dbReference type="Rhea" id="RHEA:15613"/>
        <dbReference type="ChEBI" id="CHEBI:15378"/>
        <dbReference type="ChEBI" id="CHEBI:57540"/>
        <dbReference type="ChEBI" id="CHEBI:57945"/>
        <dbReference type="ChEBI" id="CHEBI:58351"/>
        <dbReference type="ChEBI" id="CHEBI:58827"/>
        <dbReference type="EC" id="1.3.1.76"/>
    </reaction>
</comment>
<keyword evidence="5" id="KW-0627">Porphyrin biosynthesis</keyword>
<reference evidence="8 9" key="1">
    <citation type="submission" date="2019-12" db="EMBL/GenBank/DDBJ databases">
        <title>Genome sequenceing of Clostridium bovifaecis.</title>
        <authorList>
            <person name="Yao Y."/>
        </authorList>
    </citation>
    <scope>NUCLEOTIDE SEQUENCE [LARGE SCALE GENOMIC DNA]</scope>
    <source>
        <strain evidence="8 9">BXX</strain>
    </source>
</reference>
<evidence type="ECO:0000256" key="3">
    <source>
        <dbReference type="ARBA" id="ARBA00023002"/>
    </source>
</evidence>
<comment type="pathway">
    <text evidence="1">Porphyrin-containing compound metabolism; siroheme biosynthesis; sirohydrochlorin from precorrin-2: step 1/1.</text>
</comment>